<evidence type="ECO:0000313" key="3">
    <source>
        <dbReference type="Proteomes" id="UP000272888"/>
    </source>
</evidence>
<accession>A0A3A8PA65</accession>
<evidence type="ECO:0000256" key="1">
    <source>
        <dbReference type="SAM" id="SignalP"/>
    </source>
</evidence>
<comment type="caution">
    <text evidence="2">The sequence shown here is derived from an EMBL/GenBank/DDBJ whole genome shotgun (WGS) entry which is preliminary data.</text>
</comment>
<dbReference type="Proteomes" id="UP000272888">
    <property type="component" value="Unassembled WGS sequence"/>
</dbReference>
<protein>
    <submittedName>
        <fullName evidence="2">Uncharacterized protein</fullName>
    </submittedName>
</protein>
<keyword evidence="3" id="KW-1185">Reference proteome</keyword>
<feature type="chain" id="PRO_5017206582" evidence="1">
    <location>
        <begin position="28"/>
        <end position="72"/>
    </location>
</feature>
<proteinExistence type="predicted"/>
<name>A0A3A8PA65_9BACT</name>
<sequence length="72" mass="7743">MPKMKRKLITATVFLFGLALGGASASASSPTMDAPVPAITQEMARCVYACEQGGQSHTYCWNCCVRNICIEL</sequence>
<keyword evidence="1" id="KW-0732">Signal</keyword>
<dbReference type="AlphaFoldDB" id="A0A3A8PA65"/>
<gene>
    <name evidence="2" type="ORF">D7V93_32980</name>
</gene>
<feature type="signal peptide" evidence="1">
    <location>
        <begin position="1"/>
        <end position="27"/>
    </location>
</feature>
<dbReference type="EMBL" id="RAWB01000493">
    <property type="protein sequence ID" value="RKH48614.1"/>
    <property type="molecule type" value="Genomic_DNA"/>
</dbReference>
<organism evidence="2 3">
    <name type="scientific">Corallococcus llansteffanensis</name>
    <dbReference type="NCBI Taxonomy" id="2316731"/>
    <lineage>
        <taxon>Bacteria</taxon>
        <taxon>Pseudomonadati</taxon>
        <taxon>Myxococcota</taxon>
        <taxon>Myxococcia</taxon>
        <taxon>Myxococcales</taxon>
        <taxon>Cystobacterineae</taxon>
        <taxon>Myxococcaceae</taxon>
        <taxon>Corallococcus</taxon>
    </lineage>
</organism>
<reference evidence="3" key="1">
    <citation type="submission" date="2018-09" db="EMBL/GenBank/DDBJ databases">
        <authorList>
            <person name="Livingstone P.G."/>
            <person name="Whitworth D.E."/>
        </authorList>
    </citation>
    <scope>NUCLEOTIDE SEQUENCE [LARGE SCALE GENOMIC DNA]</scope>
    <source>
        <strain evidence="3">CA051B</strain>
    </source>
</reference>
<evidence type="ECO:0000313" key="2">
    <source>
        <dbReference type="EMBL" id="RKH48614.1"/>
    </source>
</evidence>